<dbReference type="AlphaFoldDB" id="A0A226DD78"/>
<evidence type="ECO:0000313" key="3">
    <source>
        <dbReference type="EMBL" id="OXA42908.1"/>
    </source>
</evidence>
<keyword evidence="2" id="KW-0479">Metal-binding</keyword>
<dbReference type="Pfam" id="PF19086">
    <property type="entry name" value="Terpene_syn_C_2"/>
    <property type="match status" value="1"/>
</dbReference>
<evidence type="ECO:0000313" key="4">
    <source>
        <dbReference type="Proteomes" id="UP000198287"/>
    </source>
</evidence>
<protein>
    <recommendedName>
        <fullName evidence="2">Terpene synthase</fullName>
        <ecNumber evidence="2">4.2.3.-</ecNumber>
    </recommendedName>
</protein>
<comment type="cofactor">
    <cofactor evidence="2">
        <name>Mg(2+)</name>
        <dbReference type="ChEBI" id="CHEBI:18420"/>
    </cofactor>
</comment>
<dbReference type="SUPFAM" id="SSF48576">
    <property type="entry name" value="Terpenoid synthases"/>
    <property type="match status" value="1"/>
</dbReference>
<name>A0A226DD78_FOLCA</name>
<reference evidence="3 4" key="1">
    <citation type="submission" date="2015-12" db="EMBL/GenBank/DDBJ databases">
        <title>The genome of Folsomia candida.</title>
        <authorList>
            <person name="Faddeeva A."/>
            <person name="Derks M.F."/>
            <person name="Anvar Y."/>
            <person name="Smit S."/>
            <person name="Van Straalen N."/>
            <person name="Roelofs D."/>
        </authorList>
    </citation>
    <scope>NUCLEOTIDE SEQUENCE [LARGE SCALE GENOMIC DNA]</scope>
    <source>
        <strain evidence="3 4">VU population</strain>
        <tissue evidence="3">Whole body</tissue>
    </source>
</reference>
<dbReference type="OrthoDB" id="8288835at2759"/>
<keyword evidence="2" id="KW-0456">Lyase</keyword>
<comment type="caution">
    <text evidence="3">The sequence shown here is derived from an EMBL/GenBank/DDBJ whole genome shotgun (WGS) entry which is preliminary data.</text>
</comment>
<dbReference type="InterPro" id="IPR034686">
    <property type="entry name" value="Terpene_cyclase-like_2"/>
</dbReference>
<dbReference type="GO" id="GO:0046872">
    <property type="term" value="F:metal ion binding"/>
    <property type="evidence" value="ECO:0007669"/>
    <property type="project" value="UniProtKB-KW"/>
</dbReference>
<dbReference type="PANTHER" id="PTHR35201">
    <property type="entry name" value="TERPENE SYNTHASE"/>
    <property type="match status" value="1"/>
</dbReference>
<dbReference type="InterPro" id="IPR008949">
    <property type="entry name" value="Isoprenoid_synthase_dom_sf"/>
</dbReference>
<dbReference type="GO" id="GO:0008299">
    <property type="term" value="P:isoprenoid biosynthetic process"/>
    <property type="evidence" value="ECO:0007669"/>
    <property type="project" value="UniProtKB-ARBA"/>
</dbReference>
<keyword evidence="4" id="KW-1185">Reference proteome</keyword>
<dbReference type="PANTHER" id="PTHR35201:SF4">
    <property type="entry name" value="BETA-PINACENE SYNTHASE-RELATED"/>
    <property type="match status" value="1"/>
</dbReference>
<dbReference type="Gene3D" id="1.10.600.10">
    <property type="entry name" value="Farnesyl Diphosphate Synthase"/>
    <property type="match status" value="1"/>
</dbReference>
<dbReference type="GO" id="GO:0010333">
    <property type="term" value="F:terpene synthase activity"/>
    <property type="evidence" value="ECO:0007669"/>
    <property type="project" value="InterPro"/>
</dbReference>
<dbReference type="EC" id="4.2.3.-" evidence="2"/>
<accession>A0A226DD78</accession>
<sequence>MCSKSKNWDNLTNEHFAIIANPTLNMVGRSTSFGRNAAFGPKSVSSYFTRIDCPLEQDPICPATLSRLVDALLLWCRDYFPDVQQNPHYYKETALASIYYICYGNPLCSVTSPEMDIAIKFAMWLWLFDDAMEDLTRKNIDPSVFKEETDRIGKITQGCFDPQRAAPPPQCPAQTTPPPPSKDDVQTLFWNFGNSLYAWHQLAGRAIMEYSRKMRRFNVCMATYMQALQWMNICHIDGRYSETTFKAFRKPNSYFCGIAELLAVLNNVDLGGNGVEDGMIFNRVVDSLTSIGAFTNDVLGLKKDFKPEAHDNLVVFKVIEKNKKLETAVNQVCHLISEEVADYGQLKRVLLHQTGENEGVEKYLQVWEALLHGHLRLYAEFLPDYSAPPQLKLPNNNEQRLTRLSIQFDILEEKGKPDFVNTSQVDHILTNSEIQASRSPSRKSVDTPRWDDVTFFKTEEEDKIESANYDDVPKNVIPKIEIKPEEEKDPLCGIRCAFEAVTPLAVAGDVNDQNKEVVAKWKQGVVARRGSNRAKKEAIAYQKSFHAVRCTAGSLYTFENSIVLCCLNNCMQLTLNLFLTFK</sequence>
<proteinExistence type="inferred from homology"/>
<organism evidence="3 4">
    <name type="scientific">Folsomia candida</name>
    <name type="common">Springtail</name>
    <dbReference type="NCBI Taxonomy" id="158441"/>
    <lineage>
        <taxon>Eukaryota</taxon>
        <taxon>Metazoa</taxon>
        <taxon>Ecdysozoa</taxon>
        <taxon>Arthropoda</taxon>
        <taxon>Hexapoda</taxon>
        <taxon>Collembola</taxon>
        <taxon>Entomobryomorpha</taxon>
        <taxon>Isotomoidea</taxon>
        <taxon>Isotomidae</taxon>
        <taxon>Proisotominae</taxon>
        <taxon>Folsomia</taxon>
    </lineage>
</organism>
<gene>
    <name evidence="3" type="ORF">Fcan01_22270</name>
</gene>
<evidence type="ECO:0000256" key="1">
    <source>
        <dbReference type="ARBA" id="ARBA00006333"/>
    </source>
</evidence>
<keyword evidence="2" id="KW-0460">Magnesium</keyword>
<dbReference type="EMBL" id="LNIX01000024">
    <property type="protein sequence ID" value="OXA42908.1"/>
    <property type="molecule type" value="Genomic_DNA"/>
</dbReference>
<dbReference type="Proteomes" id="UP000198287">
    <property type="component" value="Unassembled WGS sequence"/>
</dbReference>
<evidence type="ECO:0000256" key="2">
    <source>
        <dbReference type="RuleBase" id="RU366034"/>
    </source>
</evidence>
<comment type="similarity">
    <text evidence="1 2">Belongs to the terpene synthase family.</text>
</comment>